<protein>
    <submittedName>
        <fullName evidence="1">Uncharacterized protein</fullName>
    </submittedName>
</protein>
<reference evidence="1 2" key="1">
    <citation type="submission" date="2023-11" db="EMBL/GenBank/DDBJ databases">
        <title>Lentzea sokolovensis, sp. nov., Lentzea kristufkii, sp. nov., and Lentzea miocenensis, sp. nov., rare actinobacteria from Sokolov Coal Basin, Miocene lacustrine sediment, Czech Republic.</title>
        <authorList>
            <person name="Lara A."/>
            <person name="Kotroba L."/>
            <person name="Nouioui I."/>
            <person name="Neumann-Schaal M."/>
            <person name="Mast Y."/>
            <person name="Chronakova A."/>
        </authorList>
    </citation>
    <scope>NUCLEOTIDE SEQUENCE [LARGE SCALE GENOMIC DNA]</scope>
    <source>
        <strain evidence="1 2">BCCO 10_0798</strain>
    </source>
</reference>
<dbReference type="RefSeq" id="WP_319983747.1">
    <property type="nucleotide sequence ID" value="NZ_JAXAVV010000004.1"/>
</dbReference>
<organism evidence="1 2">
    <name type="scientific">Lentzea kristufekii</name>
    <dbReference type="NCBI Taxonomy" id="3095430"/>
    <lineage>
        <taxon>Bacteria</taxon>
        <taxon>Bacillati</taxon>
        <taxon>Actinomycetota</taxon>
        <taxon>Actinomycetes</taxon>
        <taxon>Pseudonocardiales</taxon>
        <taxon>Pseudonocardiaceae</taxon>
        <taxon>Lentzea</taxon>
    </lineage>
</organism>
<comment type="caution">
    <text evidence="1">The sequence shown here is derived from an EMBL/GenBank/DDBJ whole genome shotgun (WGS) entry which is preliminary data.</text>
</comment>
<accession>A0ABU4TN52</accession>
<sequence>MAVQHIIDALVKDWNRVTDLLGSDGRARLRGLVDALRSARNADERAAVAHALTRLLGELLPHDDPVFTDAGVRYSNPGQVRELDRLLVAISGDAQLYGRPRSAKERILTHEWESASDLRERGHAPDAFGVIKLHRDDGSASVPLFQFDESGAPLEVVLRVNWLLRAHEDPWGAADWWFSVNAWLTEPPFELIGRRPDELLVAAAVAMAEG</sequence>
<dbReference type="Proteomes" id="UP001271792">
    <property type="component" value="Unassembled WGS sequence"/>
</dbReference>
<evidence type="ECO:0000313" key="2">
    <source>
        <dbReference type="Proteomes" id="UP001271792"/>
    </source>
</evidence>
<proteinExistence type="predicted"/>
<name>A0ABU4TN52_9PSEU</name>
<evidence type="ECO:0000313" key="1">
    <source>
        <dbReference type="EMBL" id="MDX8049717.1"/>
    </source>
</evidence>
<gene>
    <name evidence="1" type="ORF">SK571_10030</name>
</gene>
<keyword evidence="2" id="KW-1185">Reference proteome</keyword>
<dbReference type="EMBL" id="JAXAVV010000004">
    <property type="protein sequence ID" value="MDX8049717.1"/>
    <property type="molecule type" value="Genomic_DNA"/>
</dbReference>